<keyword evidence="5" id="KW-1185">Reference proteome</keyword>
<dbReference type="InterPro" id="IPR038670">
    <property type="entry name" value="HslJ-like_sf"/>
</dbReference>
<evidence type="ECO:0000256" key="2">
    <source>
        <dbReference type="SAM" id="SignalP"/>
    </source>
</evidence>
<evidence type="ECO:0000259" key="3">
    <source>
        <dbReference type="Pfam" id="PF03724"/>
    </source>
</evidence>
<gene>
    <name evidence="4" type="ORF">FHX72_003417</name>
</gene>
<feature type="domain" description="DUF306" evidence="3">
    <location>
        <begin position="37"/>
        <end position="113"/>
    </location>
</feature>
<dbReference type="InterPro" id="IPR005184">
    <property type="entry name" value="DUF306_Meta_HslJ"/>
</dbReference>
<reference evidence="4 5" key="1">
    <citation type="submission" date="2020-08" db="EMBL/GenBank/DDBJ databases">
        <title>Sequencing the genomes of 1000 actinobacteria strains.</title>
        <authorList>
            <person name="Klenk H.-P."/>
        </authorList>
    </citation>
    <scope>NUCLEOTIDE SEQUENCE [LARGE SCALE GENOMIC DNA]</scope>
    <source>
        <strain evidence="4 5">DSM 20419</strain>
    </source>
</reference>
<feature type="signal peptide" evidence="2">
    <location>
        <begin position="1"/>
        <end position="28"/>
    </location>
</feature>
<evidence type="ECO:0000313" key="5">
    <source>
        <dbReference type="Proteomes" id="UP000545286"/>
    </source>
</evidence>
<dbReference type="Proteomes" id="UP000545286">
    <property type="component" value="Unassembled WGS sequence"/>
</dbReference>
<sequence length="121" mass="12118">MKTLGVSIAVAAATLLFITGCAGSPASAAGSWGTPDSSGQGEPGLNLSDDGKVTGNDGCNRLMGDWTETDGKVEFGALASTMMFCEGVDTWLVGATAAEVDGDSLVVFNEAGDQIGTLPRG</sequence>
<dbReference type="Gene3D" id="2.40.128.270">
    <property type="match status" value="1"/>
</dbReference>
<dbReference type="PROSITE" id="PS51257">
    <property type="entry name" value="PROKAR_LIPOPROTEIN"/>
    <property type="match status" value="1"/>
</dbReference>
<evidence type="ECO:0000256" key="1">
    <source>
        <dbReference type="SAM" id="MobiDB-lite"/>
    </source>
</evidence>
<dbReference type="RefSeq" id="WP_183626536.1">
    <property type="nucleotide sequence ID" value="NZ_JACHWJ010000005.1"/>
</dbReference>
<name>A0A7W4URG0_9MICO</name>
<feature type="chain" id="PRO_5030954748" evidence="2">
    <location>
        <begin position="29"/>
        <end position="121"/>
    </location>
</feature>
<comment type="caution">
    <text evidence="4">The sequence shown here is derived from an EMBL/GenBank/DDBJ whole genome shotgun (WGS) entry which is preliminary data.</text>
</comment>
<evidence type="ECO:0000313" key="4">
    <source>
        <dbReference type="EMBL" id="MBB2959265.1"/>
    </source>
</evidence>
<dbReference type="Pfam" id="PF03724">
    <property type="entry name" value="META"/>
    <property type="match status" value="1"/>
</dbReference>
<dbReference type="AlphaFoldDB" id="A0A7W4URG0"/>
<dbReference type="EMBL" id="JACHWJ010000005">
    <property type="protein sequence ID" value="MBB2959265.1"/>
    <property type="molecule type" value="Genomic_DNA"/>
</dbReference>
<keyword evidence="2" id="KW-0732">Signal</keyword>
<proteinExistence type="predicted"/>
<protein>
    <submittedName>
        <fullName evidence="4">Heat shock protein HslJ</fullName>
    </submittedName>
</protein>
<feature type="region of interest" description="Disordered" evidence="1">
    <location>
        <begin position="25"/>
        <end position="52"/>
    </location>
</feature>
<keyword evidence="4" id="KW-0346">Stress response</keyword>
<organism evidence="4 5">
    <name type="scientific">Pseudoclavibacter helvolus</name>
    <dbReference type="NCBI Taxonomy" id="255205"/>
    <lineage>
        <taxon>Bacteria</taxon>
        <taxon>Bacillati</taxon>
        <taxon>Actinomycetota</taxon>
        <taxon>Actinomycetes</taxon>
        <taxon>Micrococcales</taxon>
        <taxon>Microbacteriaceae</taxon>
        <taxon>Pseudoclavibacter</taxon>
    </lineage>
</organism>
<accession>A0A7W4URG0</accession>